<accession>A0A1G9P322</accession>
<organism evidence="2 3">
    <name type="scientific">Streptomyces wuyuanensis</name>
    <dbReference type="NCBI Taxonomy" id="1196353"/>
    <lineage>
        <taxon>Bacteria</taxon>
        <taxon>Bacillati</taxon>
        <taxon>Actinomycetota</taxon>
        <taxon>Actinomycetes</taxon>
        <taxon>Kitasatosporales</taxon>
        <taxon>Streptomycetaceae</taxon>
        <taxon>Streptomyces</taxon>
    </lineage>
</organism>
<protein>
    <submittedName>
        <fullName evidence="2">Uncharacterized protein</fullName>
    </submittedName>
</protein>
<gene>
    <name evidence="2" type="ORF">SAMN05444921_102262</name>
</gene>
<dbReference type="EMBL" id="FNHI01000002">
    <property type="protein sequence ID" value="SDL93084.1"/>
    <property type="molecule type" value="Genomic_DNA"/>
</dbReference>
<dbReference type="STRING" id="1196353.SAMN05444921_102262"/>
<dbReference type="RefSeq" id="WP_093652466.1">
    <property type="nucleotide sequence ID" value="NZ_CBDRGB010000024.1"/>
</dbReference>
<dbReference type="AlphaFoldDB" id="A0A1G9P322"/>
<keyword evidence="3" id="KW-1185">Reference proteome</keyword>
<sequence length="76" mass="8684">MSLQDELTDVKRRLDDLTRTVERLERSLAHKREDAPRTQPAGRPEDLVTIPDTPYDSSLWTDSDDEGLGARDRHAP</sequence>
<feature type="compositionally biased region" description="Basic and acidic residues" evidence="1">
    <location>
        <begin position="27"/>
        <end position="36"/>
    </location>
</feature>
<reference evidence="3" key="1">
    <citation type="submission" date="2016-10" db="EMBL/GenBank/DDBJ databases">
        <authorList>
            <person name="Varghese N."/>
            <person name="Submissions S."/>
        </authorList>
    </citation>
    <scope>NUCLEOTIDE SEQUENCE [LARGE SCALE GENOMIC DNA]</scope>
    <source>
        <strain evidence="3">CGMCC 4.7042</strain>
    </source>
</reference>
<evidence type="ECO:0000256" key="1">
    <source>
        <dbReference type="SAM" id="MobiDB-lite"/>
    </source>
</evidence>
<proteinExistence type="predicted"/>
<evidence type="ECO:0000313" key="3">
    <source>
        <dbReference type="Proteomes" id="UP000199063"/>
    </source>
</evidence>
<dbReference type="OrthoDB" id="5194954at2"/>
<dbReference type="Proteomes" id="UP000199063">
    <property type="component" value="Unassembled WGS sequence"/>
</dbReference>
<evidence type="ECO:0000313" key="2">
    <source>
        <dbReference type="EMBL" id="SDL93084.1"/>
    </source>
</evidence>
<feature type="region of interest" description="Disordered" evidence="1">
    <location>
        <begin position="27"/>
        <end position="76"/>
    </location>
</feature>
<dbReference type="GeneID" id="40828210"/>
<name>A0A1G9P322_9ACTN</name>